<evidence type="ECO:0000313" key="3">
    <source>
        <dbReference type="Proteomes" id="UP001438707"/>
    </source>
</evidence>
<sequence length="81" mass="8657">METVKTKTEGIFVMPESRINILSTYVYTPTSSTEDSEGGFLHASSSSTGRRCARASSLADPGARSLHGGRATEKTNTCISR</sequence>
<dbReference type="AlphaFoldDB" id="A0AAW1RIU0"/>
<accession>A0AAW1RIU0</accession>
<feature type="region of interest" description="Disordered" evidence="1">
    <location>
        <begin position="58"/>
        <end position="81"/>
    </location>
</feature>
<dbReference type="Proteomes" id="UP001438707">
    <property type="component" value="Unassembled WGS sequence"/>
</dbReference>
<reference evidence="2 3" key="1">
    <citation type="journal article" date="2024" name="Nat. Commun.">
        <title>Phylogenomics reveals the evolutionary origins of lichenization in chlorophyte algae.</title>
        <authorList>
            <person name="Puginier C."/>
            <person name="Libourel C."/>
            <person name="Otte J."/>
            <person name="Skaloud P."/>
            <person name="Haon M."/>
            <person name="Grisel S."/>
            <person name="Petersen M."/>
            <person name="Berrin J.G."/>
            <person name="Delaux P.M."/>
            <person name="Dal Grande F."/>
            <person name="Keller J."/>
        </authorList>
    </citation>
    <scope>NUCLEOTIDE SEQUENCE [LARGE SCALE GENOMIC DNA]</scope>
    <source>
        <strain evidence="2 3">SAG 2145</strain>
    </source>
</reference>
<proteinExistence type="predicted"/>
<evidence type="ECO:0000256" key="1">
    <source>
        <dbReference type="SAM" id="MobiDB-lite"/>
    </source>
</evidence>
<dbReference type="EMBL" id="JALJOS010000010">
    <property type="protein sequence ID" value="KAK9833731.1"/>
    <property type="molecule type" value="Genomic_DNA"/>
</dbReference>
<name>A0AAW1RIU0_9CHLO</name>
<evidence type="ECO:0000313" key="2">
    <source>
        <dbReference type="EMBL" id="KAK9833731.1"/>
    </source>
</evidence>
<organism evidence="2 3">
    <name type="scientific">Apatococcus lobatus</name>
    <dbReference type="NCBI Taxonomy" id="904363"/>
    <lineage>
        <taxon>Eukaryota</taxon>
        <taxon>Viridiplantae</taxon>
        <taxon>Chlorophyta</taxon>
        <taxon>core chlorophytes</taxon>
        <taxon>Trebouxiophyceae</taxon>
        <taxon>Chlorellales</taxon>
        <taxon>Chlorellaceae</taxon>
        <taxon>Apatococcus</taxon>
    </lineage>
</organism>
<comment type="caution">
    <text evidence="2">The sequence shown here is derived from an EMBL/GenBank/DDBJ whole genome shotgun (WGS) entry which is preliminary data.</text>
</comment>
<gene>
    <name evidence="2" type="ORF">WJX74_004141</name>
</gene>
<protein>
    <submittedName>
        <fullName evidence="2">Uncharacterized protein</fullName>
    </submittedName>
</protein>
<keyword evidence="3" id="KW-1185">Reference proteome</keyword>